<sequence>MKSGLLLVDVRVCCFAARLVLAAGAACALASCATAPRMPTQYVLGGTTAPPAAGSLLGLPVVELLRVRVPDYLDTKDVVTTSGGRIVVHEKARWGERLSLGLTRALAASLGTRLPGIFVSTASPPERPTRQLSVDVATFEITDHQLILTATWTITDGSDSRTQTAERAAIVEALSSQDDNALVAAMSRAVSDLAAKIAPTVDNSLRPR</sequence>
<dbReference type="Proteomes" id="UP000190092">
    <property type="component" value="Unassembled WGS sequence"/>
</dbReference>
<dbReference type="InterPro" id="IPR005586">
    <property type="entry name" value="ABC_trans_aux"/>
</dbReference>
<feature type="signal peptide" evidence="1">
    <location>
        <begin position="1"/>
        <end position="22"/>
    </location>
</feature>
<dbReference type="RefSeq" id="WP_085938097.1">
    <property type="nucleotide sequence ID" value="NZ_FUWJ01000019.1"/>
</dbReference>
<organism evidence="3 4">
    <name type="scientific">Enhydrobacter aerosaccus</name>
    <dbReference type="NCBI Taxonomy" id="225324"/>
    <lineage>
        <taxon>Bacteria</taxon>
        <taxon>Pseudomonadati</taxon>
        <taxon>Pseudomonadota</taxon>
        <taxon>Alphaproteobacteria</taxon>
        <taxon>Hyphomicrobiales</taxon>
        <taxon>Enhydrobacter</taxon>
    </lineage>
</organism>
<dbReference type="EMBL" id="FUWJ01000019">
    <property type="protein sequence ID" value="SKA40481.1"/>
    <property type="molecule type" value="Genomic_DNA"/>
</dbReference>
<proteinExistence type="predicted"/>
<evidence type="ECO:0000313" key="4">
    <source>
        <dbReference type="Proteomes" id="UP000190092"/>
    </source>
</evidence>
<gene>
    <name evidence="3" type="ORF">SAMN02745126_06363</name>
</gene>
<feature type="chain" id="PRO_5012323543" description="ABC-type transport auxiliary lipoprotein component domain-containing protein" evidence="1">
    <location>
        <begin position="23"/>
        <end position="208"/>
    </location>
</feature>
<dbReference type="SUPFAM" id="SSF159594">
    <property type="entry name" value="XCC0632-like"/>
    <property type="match status" value="1"/>
</dbReference>
<protein>
    <recommendedName>
        <fullName evidence="2">ABC-type transport auxiliary lipoprotein component domain-containing protein</fullName>
    </recommendedName>
</protein>
<evidence type="ECO:0000259" key="2">
    <source>
        <dbReference type="Pfam" id="PF03886"/>
    </source>
</evidence>
<accession>A0A1T4TJN7</accession>
<reference evidence="4" key="1">
    <citation type="submission" date="2017-02" db="EMBL/GenBank/DDBJ databases">
        <authorList>
            <person name="Varghese N."/>
            <person name="Submissions S."/>
        </authorList>
    </citation>
    <scope>NUCLEOTIDE SEQUENCE [LARGE SCALE GENOMIC DNA]</scope>
    <source>
        <strain evidence="4">ATCC 27094</strain>
    </source>
</reference>
<dbReference type="OrthoDB" id="7346275at2"/>
<keyword evidence="1" id="KW-0732">Signal</keyword>
<dbReference type="Pfam" id="PF03886">
    <property type="entry name" value="ABC_trans_aux"/>
    <property type="match status" value="1"/>
</dbReference>
<keyword evidence="4" id="KW-1185">Reference proteome</keyword>
<evidence type="ECO:0000256" key="1">
    <source>
        <dbReference type="SAM" id="SignalP"/>
    </source>
</evidence>
<dbReference type="STRING" id="225324.SAMN02745126_06363"/>
<dbReference type="AlphaFoldDB" id="A0A1T4TJN7"/>
<evidence type="ECO:0000313" key="3">
    <source>
        <dbReference type="EMBL" id="SKA40481.1"/>
    </source>
</evidence>
<dbReference type="Gene3D" id="3.40.50.10610">
    <property type="entry name" value="ABC-type transport auxiliary lipoprotein component"/>
    <property type="match status" value="1"/>
</dbReference>
<name>A0A1T4TJN7_9HYPH</name>
<dbReference type="PROSITE" id="PS51257">
    <property type="entry name" value="PROKAR_LIPOPROTEIN"/>
    <property type="match status" value="1"/>
</dbReference>
<feature type="domain" description="ABC-type transport auxiliary lipoprotein component" evidence="2">
    <location>
        <begin position="42"/>
        <end position="198"/>
    </location>
</feature>